<dbReference type="InterPro" id="IPR051324">
    <property type="entry name" value="Stress/Tellurium_Resist"/>
</dbReference>
<evidence type="ECO:0000256" key="1">
    <source>
        <dbReference type="ARBA" id="ARBA00022686"/>
    </source>
</evidence>
<dbReference type="EMBL" id="CP024176">
    <property type="protein sequence ID" value="ATQ83288.1"/>
    <property type="molecule type" value="Genomic_DNA"/>
</dbReference>
<dbReference type="InterPro" id="IPR003325">
    <property type="entry name" value="TerD"/>
</dbReference>
<dbReference type="PANTHER" id="PTHR32097:SF17">
    <property type="entry name" value="CAMP-BINDING PROTEIN 1-RELATED"/>
    <property type="match status" value="1"/>
</dbReference>
<dbReference type="AlphaFoldDB" id="A0A173MVT1"/>
<dbReference type="CDD" id="cd06974">
    <property type="entry name" value="TerD_like"/>
    <property type="match status" value="1"/>
</dbReference>
<gene>
    <name evidence="4" type="ORF">E6P75_01375</name>
    <name evidence="3" type="ORF">YHS_05310</name>
</gene>
<keyword evidence="1" id="KW-0778">Tellurium resistance</keyword>
<evidence type="ECO:0000313" key="4">
    <source>
        <dbReference type="EMBL" id="MDI4508859.1"/>
    </source>
</evidence>
<evidence type="ECO:0000259" key="2">
    <source>
        <dbReference type="Pfam" id="PF02342"/>
    </source>
</evidence>
<organism evidence="3">
    <name type="scientific">Faucicola osloensis</name>
    <name type="common">Moraxella osloensis</name>
    <dbReference type="NCBI Taxonomy" id="34062"/>
    <lineage>
        <taxon>Bacteria</taxon>
        <taxon>Pseudomonadati</taxon>
        <taxon>Pseudomonadota</taxon>
        <taxon>Gammaproteobacteria</taxon>
        <taxon>Moraxellales</taxon>
        <taxon>Moraxellaceae</taxon>
        <taxon>Faucicola</taxon>
    </lineage>
</organism>
<dbReference type="PANTHER" id="PTHR32097">
    <property type="entry name" value="CAMP-BINDING PROTEIN 1-RELATED"/>
    <property type="match status" value="1"/>
</dbReference>
<name>A0A173MVT1_FAUOS</name>
<feature type="domain" description="TerD" evidence="2">
    <location>
        <begin position="1"/>
        <end position="184"/>
    </location>
</feature>
<reference evidence="3" key="1">
    <citation type="submission" date="2017-11" db="EMBL/GenBank/DDBJ databases">
        <title>Complete Genome Sequence from Moraxella oslensis YHS isolated from human skin.</title>
        <authorList>
            <person name="Lee K."/>
            <person name="Lim J.Y."/>
            <person name="Hwang I."/>
        </authorList>
    </citation>
    <scope>NUCLEOTIDE SEQUENCE</scope>
    <source>
        <strain evidence="3">YHS</strain>
    </source>
</reference>
<dbReference type="GO" id="GO:0046690">
    <property type="term" value="P:response to tellurium ion"/>
    <property type="evidence" value="ECO:0007669"/>
    <property type="project" value="UniProtKB-KW"/>
</dbReference>
<reference evidence="4" key="2">
    <citation type="submission" date="2019-04" db="EMBL/GenBank/DDBJ databases">
        <title>Moraxella osloensis CCUG 73412, isolated from corneal scrapings as causative agent of keratitis.</title>
        <authorList>
            <person name="Connolly G."/>
            <person name="Jaen-Luchoro D."/>
            <person name="Pinyeiro-Iglesias B."/>
            <person name="Curry A."/>
            <person name="Knowles S."/>
            <person name="Moore E.R.B."/>
        </authorList>
    </citation>
    <scope>NUCLEOTIDE SEQUENCE</scope>
    <source>
        <strain evidence="4">CCUG 73412</strain>
    </source>
</reference>
<proteinExistence type="predicted"/>
<sequence length="200" mass="21261">MAVSLQKGQKISLDKEAGTALTRIKMGLGWDVASTPKSGGFLGSLFGGGGNNDSIDLDASCIMFDASKQPIDAIWFGQLQSKDGSIVHTGDNRTGAGDGDDEVINVDLSRVPAHVQSLVFTVNSFTGQTFEKVANAFCRIVNAGNNSEVARYNLSAQGSHTALILAKIYRHNGEWKMHAIGEIASGRTFHDLMPAITPHA</sequence>
<evidence type="ECO:0000313" key="3">
    <source>
        <dbReference type="EMBL" id="ATQ83288.1"/>
    </source>
</evidence>
<dbReference type="Pfam" id="PF02342">
    <property type="entry name" value="TerD"/>
    <property type="match status" value="1"/>
</dbReference>
<accession>A0A173MVT1</accession>
<protein>
    <submittedName>
        <fullName evidence="3">Tellurium resistance protein terZ</fullName>
    </submittedName>
    <submittedName>
        <fullName evidence="4">TerD family protein</fullName>
    </submittedName>
</protein>
<dbReference type="Gene3D" id="2.60.60.30">
    <property type="entry name" value="sav2460 like domains"/>
    <property type="match status" value="1"/>
</dbReference>
<dbReference type="EMBL" id="SSCJ01000001">
    <property type="protein sequence ID" value="MDI4508859.1"/>
    <property type="molecule type" value="Genomic_DNA"/>
</dbReference>